<keyword evidence="1" id="KW-0812">Transmembrane</keyword>
<keyword evidence="3" id="KW-1185">Reference proteome</keyword>
<feature type="transmembrane region" description="Helical" evidence="1">
    <location>
        <begin position="86"/>
        <end position="107"/>
    </location>
</feature>
<evidence type="ECO:0000313" key="3">
    <source>
        <dbReference type="Proteomes" id="UP000223913"/>
    </source>
</evidence>
<accession>A0A2D0N876</accession>
<dbReference type="AlphaFoldDB" id="A0A2D0N876"/>
<feature type="transmembrane region" description="Helical" evidence="1">
    <location>
        <begin position="57"/>
        <end position="80"/>
    </location>
</feature>
<protein>
    <submittedName>
        <fullName evidence="2">DUF983 domain-containing protein</fullName>
    </submittedName>
</protein>
<evidence type="ECO:0000313" key="2">
    <source>
        <dbReference type="EMBL" id="PHN04677.1"/>
    </source>
</evidence>
<proteinExistence type="predicted"/>
<dbReference type="InterPro" id="IPR009325">
    <property type="entry name" value="DUF983"/>
</dbReference>
<organism evidence="2 3">
    <name type="scientific">Flavilitoribacter nigricans (strain ATCC 23147 / DSM 23189 / NBRC 102662 / NCIMB 1420 / SS-2)</name>
    <name type="common">Lewinella nigricans</name>
    <dbReference type="NCBI Taxonomy" id="1122177"/>
    <lineage>
        <taxon>Bacteria</taxon>
        <taxon>Pseudomonadati</taxon>
        <taxon>Bacteroidota</taxon>
        <taxon>Saprospiria</taxon>
        <taxon>Saprospirales</taxon>
        <taxon>Lewinellaceae</taxon>
        <taxon>Flavilitoribacter</taxon>
    </lineage>
</organism>
<dbReference type="OrthoDB" id="9790326at2"/>
<sequence>MNNDHKRSKLSSILALKCARCHTGDLFPTGSFSFNKPFDMYEKCPHCGLDYEPEPGFYFGAMFISYIISGWFCILFILFFHWVLDWSLNASFAVLLAILAIIFVWFFRFSRSVWLHIVTKYDPSKV</sequence>
<comment type="caution">
    <text evidence="2">The sequence shown here is derived from an EMBL/GenBank/DDBJ whole genome shotgun (WGS) entry which is preliminary data.</text>
</comment>
<keyword evidence="1" id="KW-0472">Membrane</keyword>
<dbReference type="Proteomes" id="UP000223913">
    <property type="component" value="Unassembled WGS sequence"/>
</dbReference>
<reference evidence="2 3" key="1">
    <citation type="submission" date="2017-10" db="EMBL/GenBank/DDBJ databases">
        <title>The draft genome sequence of Lewinella nigricans NBRC 102662.</title>
        <authorList>
            <person name="Wang K."/>
        </authorList>
    </citation>
    <scope>NUCLEOTIDE SEQUENCE [LARGE SCALE GENOMIC DNA]</scope>
    <source>
        <strain evidence="2 3">NBRC 102662</strain>
    </source>
</reference>
<gene>
    <name evidence="2" type="ORF">CRP01_19355</name>
</gene>
<name>A0A2D0N876_FLAN2</name>
<dbReference type="EMBL" id="PDUD01000024">
    <property type="protein sequence ID" value="PHN04677.1"/>
    <property type="molecule type" value="Genomic_DNA"/>
</dbReference>
<dbReference type="RefSeq" id="WP_099151736.1">
    <property type="nucleotide sequence ID" value="NZ_PDUD01000024.1"/>
</dbReference>
<dbReference type="Pfam" id="PF06170">
    <property type="entry name" value="DUF983"/>
    <property type="match status" value="1"/>
</dbReference>
<evidence type="ECO:0000256" key="1">
    <source>
        <dbReference type="SAM" id="Phobius"/>
    </source>
</evidence>
<keyword evidence="1" id="KW-1133">Transmembrane helix</keyword>